<dbReference type="VEuPathDB" id="MicrosporidiaDB:CWI38_0994p0010"/>
<name>A0A4Q9LTG8_9MICR</name>
<keyword evidence="3" id="KW-1185">Reference proteome</keyword>
<proteinExistence type="predicted"/>
<comment type="caution">
    <text evidence="2">The sequence shown here is derived from an EMBL/GenBank/DDBJ whole genome shotgun (WGS) entry which is preliminary data.</text>
</comment>
<dbReference type="AlphaFoldDB" id="A0A4Q9LTG8"/>
<dbReference type="EMBL" id="PITK01000994">
    <property type="protein sequence ID" value="TBU11889.1"/>
    <property type="molecule type" value="Genomic_DNA"/>
</dbReference>
<evidence type="ECO:0000313" key="3">
    <source>
        <dbReference type="Proteomes" id="UP000292282"/>
    </source>
</evidence>
<evidence type="ECO:0000313" key="2">
    <source>
        <dbReference type="EMBL" id="TBU11889.1"/>
    </source>
</evidence>
<gene>
    <name evidence="2" type="ORF">CWI38_0994p0010</name>
</gene>
<dbReference type="Proteomes" id="UP000292282">
    <property type="component" value="Unassembled WGS sequence"/>
</dbReference>
<protein>
    <submittedName>
        <fullName evidence="2">Uncharacterized protein</fullName>
    </submittedName>
</protein>
<organism evidence="2 3">
    <name type="scientific">Hamiltosporidium tvaerminnensis</name>
    <dbReference type="NCBI Taxonomy" id="1176355"/>
    <lineage>
        <taxon>Eukaryota</taxon>
        <taxon>Fungi</taxon>
        <taxon>Fungi incertae sedis</taxon>
        <taxon>Microsporidia</taxon>
        <taxon>Dubosqiidae</taxon>
        <taxon>Hamiltosporidium</taxon>
    </lineage>
</organism>
<evidence type="ECO:0000256" key="1">
    <source>
        <dbReference type="SAM" id="MobiDB-lite"/>
    </source>
</evidence>
<reference evidence="2 3" key="1">
    <citation type="submission" date="2017-12" db="EMBL/GenBank/DDBJ databases">
        <authorList>
            <person name="Pombert J.-F."/>
            <person name="Haag K.L."/>
            <person name="Ebert D."/>
        </authorList>
    </citation>
    <scope>NUCLEOTIDE SEQUENCE [LARGE SCALE GENOMIC DNA]</scope>
    <source>
        <strain evidence="2">IL-G-3</strain>
    </source>
</reference>
<accession>A0A4Q9LTG8</accession>
<feature type="region of interest" description="Disordered" evidence="1">
    <location>
        <begin position="1"/>
        <end position="26"/>
    </location>
</feature>
<sequence>MLVEENKKNKINAANDADEEHLQENSSPPILRYNNLLYLAIAEGKRPMTLLIVLDSVTDDVEEISHIVLFAV</sequence>